<sequence length="201" mass="23363">MHTCESFSCDPKRDTDVGRIEAFMKKMCNRKIRYVSSLRSEIYIELFLHTISCDALHIFSMEALRKQKKTFLECLFTQLGATLQLLPSLAAIFWQLLTDRKPVLWILDARNFDDRFFGMDASEVWQPGYSVSWSTQTYGFLDIKFGDHPIQLICYYLLKHRSFFGGIGRVKIDLNYPVREVSTVTCLDDDDMLTGFYFGLG</sequence>
<reference evidence="1" key="1">
    <citation type="submission" date="2019-10" db="EMBL/GenBank/DDBJ databases">
        <title>Conservation and host-specific expression of non-tandemly repeated heterogenous ribosome RNA gene in arbuscular mycorrhizal fungi.</title>
        <authorList>
            <person name="Maeda T."/>
            <person name="Kobayashi Y."/>
            <person name="Nakagawa T."/>
            <person name="Ezawa T."/>
            <person name="Yamaguchi K."/>
            <person name="Bino T."/>
            <person name="Nishimoto Y."/>
            <person name="Shigenobu S."/>
            <person name="Kawaguchi M."/>
        </authorList>
    </citation>
    <scope>NUCLEOTIDE SEQUENCE</scope>
    <source>
        <strain evidence="1">HR1</strain>
    </source>
</reference>
<gene>
    <name evidence="1" type="ORF">RCL2_000940500</name>
</gene>
<dbReference type="Proteomes" id="UP000615446">
    <property type="component" value="Unassembled WGS sequence"/>
</dbReference>
<dbReference type="AlphaFoldDB" id="A0A8H3L8E3"/>
<protein>
    <submittedName>
        <fullName evidence="1">Uncharacterized protein</fullName>
    </submittedName>
</protein>
<accession>A0A8H3L8E3</accession>
<organism evidence="1 2">
    <name type="scientific">Rhizophagus clarus</name>
    <dbReference type="NCBI Taxonomy" id="94130"/>
    <lineage>
        <taxon>Eukaryota</taxon>
        <taxon>Fungi</taxon>
        <taxon>Fungi incertae sedis</taxon>
        <taxon>Mucoromycota</taxon>
        <taxon>Glomeromycotina</taxon>
        <taxon>Glomeromycetes</taxon>
        <taxon>Glomerales</taxon>
        <taxon>Glomeraceae</taxon>
        <taxon>Rhizophagus</taxon>
    </lineage>
</organism>
<proteinExistence type="predicted"/>
<name>A0A8H3L8E3_9GLOM</name>
<evidence type="ECO:0000313" key="1">
    <source>
        <dbReference type="EMBL" id="GES82181.1"/>
    </source>
</evidence>
<evidence type="ECO:0000313" key="2">
    <source>
        <dbReference type="Proteomes" id="UP000615446"/>
    </source>
</evidence>
<comment type="caution">
    <text evidence="1">The sequence shown here is derived from an EMBL/GenBank/DDBJ whole genome shotgun (WGS) entry which is preliminary data.</text>
</comment>
<dbReference type="EMBL" id="BLAL01000059">
    <property type="protein sequence ID" value="GES82181.1"/>
    <property type="molecule type" value="Genomic_DNA"/>
</dbReference>